<dbReference type="OrthoDB" id="9799456at2"/>
<dbReference type="KEGG" id="pca:Pcar_3152"/>
<keyword evidence="2" id="KW-1185">Reference proteome</keyword>
<accession>Q0C714</accession>
<sequence>MIEICPLCGRYSLTDAYPPKPCPICEEELSKHAAIPPTSCCVRSSQLQHIPERRADA</sequence>
<organism evidence="1 2">
    <name type="scientific">Syntrophotalea carbinolica (strain DSM 2380 / NBRC 103641 / GraBd1)</name>
    <name type="common">Pelobacter carbinolicus</name>
    <dbReference type="NCBI Taxonomy" id="338963"/>
    <lineage>
        <taxon>Bacteria</taxon>
        <taxon>Pseudomonadati</taxon>
        <taxon>Thermodesulfobacteriota</taxon>
        <taxon>Desulfuromonadia</taxon>
        <taxon>Desulfuromonadales</taxon>
        <taxon>Syntrophotaleaceae</taxon>
        <taxon>Syntrophotalea</taxon>
    </lineage>
</organism>
<dbReference type="EMBL" id="CP000142">
    <property type="protein sequence ID" value="ABI81773.1"/>
    <property type="molecule type" value="Genomic_DNA"/>
</dbReference>
<dbReference type="STRING" id="338963.Pcar_3152"/>
<dbReference type="Proteomes" id="UP000002534">
    <property type="component" value="Chromosome"/>
</dbReference>
<protein>
    <submittedName>
        <fullName evidence="1">Uncharacterized protein</fullName>
    </submittedName>
</protein>
<reference evidence="2" key="1">
    <citation type="submission" date="2005-10" db="EMBL/GenBank/DDBJ databases">
        <title>Complete sequence of Pelobacter carbinolicus DSM 2380.</title>
        <authorList>
            <person name="Copeland A."/>
            <person name="Lucas S."/>
            <person name="Lapidus A."/>
            <person name="Barry K."/>
            <person name="Detter J.C."/>
            <person name="Glavina T."/>
            <person name="Hammon N."/>
            <person name="Israni S."/>
            <person name="Pitluck S."/>
            <person name="Chertkov O."/>
            <person name="Schmutz J."/>
            <person name="Larimer F."/>
            <person name="Land M."/>
            <person name="Kyrpides N."/>
            <person name="Ivanova N."/>
            <person name="Richardson P."/>
        </authorList>
    </citation>
    <scope>NUCLEOTIDE SEQUENCE [LARGE SCALE GENOMIC DNA]</scope>
    <source>
        <strain evidence="2">DSM 2380 / NBRC 103641 / GraBd1</strain>
    </source>
</reference>
<gene>
    <name evidence="1" type="ordered locus">Pcar_3152</name>
</gene>
<dbReference type="AlphaFoldDB" id="Q0C714"/>
<evidence type="ECO:0000313" key="2">
    <source>
        <dbReference type="Proteomes" id="UP000002534"/>
    </source>
</evidence>
<name>Q0C714_SYNC1</name>
<evidence type="ECO:0000313" key="1">
    <source>
        <dbReference type="EMBL" id="ABI81773.1"/>
    </source>
</evidence>
<dbReference type="RefSeq" id="WP_011339711.1">
    <property type="nucleotide sequence ID" value="NC_007498.2"/>
</dbReference>
<dbReference type="HOGENOM" id="CLU_2992632_0_0_7"/>
<proteinExistence type="predicted"/>
<reference evidence="1 2" key="2">
    <citation type="journal article" date="2012" name="BMC Genomics">
        <title>The genome of Pelobacter carbinolicus reveals surprising metabolic capabilities and physiological features.</title>
        <authorList>
            <person name="Aklujkar M."/>
            <person name="Haveman S.A."/>
            <person name="Didonato R.Jr."/>
            <person name="Chertkov O."/>
            <person name="Han C.S."/>
            <person name="Land M.L."/>
            <person name="Brown P."/>
            <person name="Lovley D.R."/>
        </authorList>
    </citation>
    <scope>NUCLEOTIDE SEQUENCE [LARGE SCALE GENOMIC DNA]</scope>
    <source>
        <strain evidence="2">DSM 2380 / NBRC 103641 / GraBd1</strain>
    </source>
</reference>